<dbReference type="InterPro" id="IPR011545">
    <property type="entry name" value="DEAD/DEAH_box_helicase_dom"/>
</dbReference>
<evidence type="ECO:0000256" key="2">
    <source>
        <dbReference type="ARBA" id="ARBA00022801"/>
    </source>
</evidence>
<dbReference type="PROSITE" id="PS51192">
    <property type="entry name" value="HELICASE_ATP_BIND_1"/>
    <property type="match status" value="1"/>
</dbReference>
<dbReference type="InterPro" id="IPR001650">
    <property type="entry name" value="Helicase_C-like"/>
</dbReference>
<keyword evidence="2 8" id="KW-0378">Hydrolase</keyword>
<dbReference type="InterPro" id="IPR027417">
    <property type="entry name" value="P-loop_NTPase"/>
</dbReference>
<dbReference type="EC" id="3.6.4.13" evidence="8"/>
<dbReference type="GO" id="GO:0016787">
    <property type="term" value="F:hydrolase activity"/>
    <property type="evidence" value="ECO:0007669"/>
    <property type="project" value="UniProtKB-KW"/>
</dbReference>
<dbReference type="SMART" id="SM00847">
    <property type="entry name" value="HA2"/>
    <property type="match status" value="1"/>
</dbReference>
<dbReference type="PROSITE" id="PS00690">
    <property type="entry name" value="DEAH_ATP_HELICASE"/>
    <property type="match status" value="1"/>
</dbReference>
<dbReference type="CDD" id="cd18791">
    <property type="entry name" value="SF2_C_RHA"/>
    <property type="match status" value="1"/>
</dbReference>
<organism evidence="8 9">
    <name type="scientific">Rhodopseudomonas julia</name>
    <dbReference type="NCBI Taxonomy" id="200617"/>
    <lineage>
        <taxon>Bacteria</taxon>
        <taxon>Pseudomonadati</taxon>
        <taxon>Pseudomonadota</taxon>
        <taxon>Alphaproteobacteria</taxon>
        <taxon>Hyphomicrobiales</taxon>
        <taxon>Nitrobacteraceae</taxon>
        <taxon>Rhodopseudomonas</taxon>
    </lineage>
</organism>
<keyword evidence="4" id="KW-0067">ATP-binding</keyword>
<feature type="region of interest" description="Disordered" evidence="5">
    <location>
        <begin position="800"/>
        <end position="819"/>
    </location>
</feature>
<dbReference type="NCBIfam" id="TIGR01970">
    <property type="entry name" value="DEAH_box_HrpB"/>
    <property type="match status" value="1"/>
</dbReference>
<evidence type="ECO:0000313" key="9">
    <source>
        <dbReference type="Proteomes" id="UP001230253"/>
    </source>
</evidence>
<dbReference type="RefSeq" id="WP_307153281.1">
    <property type="nucleotide sequence ID" value="NZ_JAUSUK010000001.1"/>
</dbReference>
<protein>
    <submittedName>
        <fullName evidence="8">ATP-dependent helicase HrpB</fullName>
        <ecNumber evidence="8">3.6.4.13</ecNumber>
    </submittedName>
</protein>
<feature type="domain" description="Helicase ATP-binding" evidence="6">
    <location>
        <begin position="16"/>
        <end position="180"/>
    </location>
</feature>
<dbReference type="Pfam" id="PF08482">
    <property type="entry name" value="HrpB_C"/>
    <property type="match status" value="1"/>
</dbReference>
<reference evidence="8 9" key="1">
    <citation type="submission" date="2023-07" db="EMBL/GenBank/DDBJ databases">
        <title>Genomic Encyclopedia of Type Strains, Phase IV (KMG-IV): sequencing the most valuable type-strain genomes for metagenomic binning, comparative biology and taxonomic classification.</title>
        <authorList>
            <person name="Goeker M."/>
        </authorList>
    </citation>
    <scope>NUCLEOTIDE SEQUENCE [LARGE SCALE GENOMIC DNA]</scope>
    <source>
        <strain evidence="8 9">DSM 11549</strain>
    </source>
</reference>
<dbReference type="Pfam" id="PF00270">
    <property type="entry name" value="DEAD"/>
    <property type="match status" value="1"/>
</dbReference>
<keyword evidence="3 8" id="KW-0347">Helicase</keyword>
<proteinExistence type="predicted"/>
<dbReference type="SMART" id="SM00490">
    <property type="entry name" value="HELICc"/>
    <property type="match status" value="1"/>
</dbReference>
<sequence length="819" mass="88273">MNPSCLPVEEALSALFAALRAPGAAVLIAPTGAGKTTRVPLAVLEEGLADDERIIVVEPRRLAARAAASRMAKMLGEEVGQTVGYRVRMESRISRATRIELVTGGVFVRMILDDPGLDGIGAILFDEVHERSIDADLGVALALDARSALRPDVKLCAMSATVDGARFSALFGDAPVVESAGRLFPVETRYLGQAPTRRTEDGVEAAILQALREEEGSVLAFLPGQGEILRLADRLSGKVGKNVEIATLYGALDLKDQDRAVRSAPAGRRKVVLASAIAETSLTIEGVRIVVDSGLSRRPRYDPGSGLTRLETVRVSRAAADQRRGRAGRTEPGLCLRLWDEPQNAGLMPFDRPEILEAELSAFALSLLSWGVREPDALAWLDPPPKAAFSEAMELLGRLGAIDRSGLISEHGKALAAFPLAPRLAHMILAAAENGEAREAAEIAALVSEQGLGGRSSDLHHRLSVVRGARGGRTAKAREAAKRWARLAEETVGRKPREGATSAGLHLAAAWPERVAKSRGPGGRFLMANGRGAYLDEDDPLAAEEFLAIAEVQGGGADARILLAAPLTRGEIEAAFEISEDDEFSYDSAADRINARRVRRLGALVMSAKPLKSFDPEKAAALLAEAALKRGLEALPWPDETRQMFDRIRFLRRHEGDAWPDLSDDALAERAEEWLLPLAGTSLSLGGISRDSVKEATQPLIPWSLLKELDRKAPATFVAPSGREVAIDYSAETPTVAITPQNLFSLDVHPRILDGRVPLTFELLSPAGRPMQVTQDLPGFWRGSWRDVRAEMRGRYLKHDWPEDPATAAPSTGAKRRKS</sequence>
<dbReference type="InterPro" id="IPR014001">
    <property type="entry name" value="Helicase_ATP-bd"/>
</dbReference>
<name>A0ABU0C3G9_9BRAD</name>
<evidence type="ECO:0000259" key="6">
    <source>
        <dbReference type="PROSITE" id="PS51192"/>
    </source>
</evidence>
<dbReference type="PANTHER" id="PTHR43519:SF1">
    <property type="entry name" value="ATP-DEPENDENT RNA HELICASE HRPB"/>
    <property type="match status" value="1"/>
</dbReference>
<accession>A0ABU0C3G9</accession>
<evidence type="ECO:0000313" key="8">
    <source>
        <dbReference type="EMBL" id="MDQ0325050.1"/>
    </source>
</evidence>
<evidence type="ECO:0000256" key="1">
    <source>
        <dbReference type="ARBA" id="ARBA00022741"/>
    </source>
</evidence>
<dbReference type="InterPro" id="IPR010225">
    <property type="entry name" value="HrpB"/>
</dbReference>
<evidence type="ECO:0000259" key="7">
    <source>
        <dbReference type="PROSITE" id="PS51194"/>
    </source>
</evidence>
<dbReference type="Gene3D" id="1.20.120.1080">
    <property type="match status" value="1"/>
</dbReference>
<dbReference type="PIRSF" id="PIRSF005496">
    <property type="entry name" value="ATP_hel_hrpB"/>
    <property type="match status" value="1"/>
</dbReference>
<keyword evidence="1" id="KW-0547">Nucleotide-binding</keyword>
<dbReference type="EMBL" id="JAUSUK010000001">
    <property type="protein sequence ID" value="MDQ0325050.1"/>
    <property type="molecule type" value="Genomic_DNA"/>
</dbReference>
<feature type="domain" description="Helicase C-terminal" evidence="7">
    <location>
        <begin position="206"/>
        <end position="371"/>
    </location>
</feature>
<dbReference type="InterPro" id="IPR013689">
    <property type="entry name" value="RNA_helicase_ATP-dep_HrpB_C"/>
</dbReference>
<dbReference type="InterPro" id="IPR049614">
    <property type="entry name" value="HrpB_DEXH"/>
</dbReference>
<evidence type="ECO:0000256" key="4">
    <source>
        <dbReference type="ARBA" id="ARBA00022840"/>
    </source>
</evidence>
<dbReference type="Pfam" id="PF00271">
    <property type="entry name" value="Helicase_C"/>
    <property type="match status" value="1"/>
</dbReference>
<dbReference type="GO" id="GO:0003724">
    <property type="term" value="F:RNA helicase activity"/>
    <property type="evidence" value="ECO:0007669"/>
    <property type="project" value="UniProtKB-EC"/>
</dbReference>
<dbReference type="PROSITE" id="PS51194">
    <property type="entry name" value="HELICASE_CTER"/>
    <property type="match status" value="1"/>
</dbReference>
<evidence type="ECO:0000256" key="5">
    <source>
        <dbReference type="SAM" id="MobiDB-lite"/>
    </source>
</evidence>
<dbReference type="CDD" id="cd17990">
    <property type="entry name" value="DEXHc_HrpB"/>
    <property type="match status" value="1"/>
</dbReference>
<dbReference type="Proteomes" id="UP001230253">
    <property type="component" value="Unassembled WGS sequence"/>
</dbReference>
<keyword evidence="9" id="KW-1185">Reference proteome</keyword>
<evidence type="ECO:0000256" key="3">
    <source>
        <dbReference type="ARBA" id="ARBA00022806"/>
    </source>
</evidence>
<dbReference type="SMART" id="SM00487">
    <property type="entry name" value="DEXDc"/>
    <property type="match status" value="1"/>
</dbReference>
<dbReference type="PANTHER" id="PTHR43519">
    <property type="entry name" value="ATP-DEPENDENT RNA HELICASE HRPB"/>
    <property type="match status" value="1"/>
</dbReference>
<dbReference type="SUPFAM" id="SSF52540">
    <property type="entry name" value="P-loop containing nucleoside triphosphate hydrolases"/>
    <property type="match status" value="1"/>
</dbReference>
<dbReference type="InterPro" id="IPR002464">
    <property type="entry name" value="DNA/RNA_helicase_DEAH_CS"/>
</dbReference>
<gene>
    <name evidence="8" type="ORF">J2R99_000899</name>
</gene>
<dbReference type="InterPro" id="IPR007502">
    <property type="entry name" value="Helicase-assoc_dom"/>
</dbReference>
<dbReference type="Gene3D" id="3.40.50.300">
    <property type="entry name" value="P-loop containing nucleotide triphosphate hydrolases"/>
    <property type="match status" value="2"/>
</dbReference>
<comment type="caution">
    <text evidence="8">The sequence shown here is derived from an EMBL/GenBank/DDBJ whole genome shotgun (WGS) entry which is preliminary data.</text>
</comment>